<dbReference type="GO" id="GO:0031505">
    <property type="term" value="P:fungal-type cell wall organization"/>
    <property type="evidence" value="ECO:0007669"/>
    <property type="project" value="TreeGrafter"/>
</dbReference>
<evidence type="ECO:0000313" key="7">
    <source>
        <dbReference type="EMBL" id="KAG0651942.1"/>
    </source>
</evidence>
<keyword evidence="3" id="KW-0964">Secreted</keyword>
<keyword evidence="5" id="KW-0325">Glycoprotein</keyword>
<evidence type="ECO:0000256" key="4">
    <source>
        <dbReference type="ARBA" id="ARBA00022729"/>
    </source>
</evidence>
<sequence>MFAHTLLPALAVFGVAAAQTSSLCSQATATINSQADATQYASCSTIDGDVLISSAASGVLQLDGPEKITGNLICHNAGALTSIGSATLASVGKSLDLFNLTVLSTFSFTDLETVNNISWISLPALSSLTLPSVISTAKFITISNTFLSTLDGINIDTAETLEVNNNNRLKEFSTQVSNVTSVIDINSNGKLLEVAFPNLIWAANLTLRNVSSLSIPSLATINGSFGLYENYFTSLSAPNLTTVGNFGGRSGSLAIVANPSLANITIPGLTSVGGAVQIANNSALNGISFSKLSTIGGAIDFTGNFSSVSLPGLTIVSGGSNIESTSDITSSCSDITDNNAIAGTNNCKGKVANPTGIATGSGTATKTGSSSSSTSSKGAAVTFGVGESVVGLGLVGTLMQMLL</sequence>
<dbReference type="GO" id="GO:0009277">
    <property type="term" value="C:fungal-type cell wall"/>
    <property type="evidence" value="ECO:0007669"/>
    <property type="project" value="TreeGrafter"/>
</dbReference>
<reference evidence="7" key="1">
    <citation type="submission" date="2019-07" db="EMBL/GenBank/DDBJ databases">
        <title>Hyphodiscus hymeniophilus genome sequencing and assembly.</title>
        <authorList>
            <person name="Kramer G."/>
            <person name="Nodwell J."/>
        </authorList>
    </citation>
    <scope>NUCLEOTIDE SEQUENCE</scope>
    <source>
        <strain evidence="7">ATCC 34498</strain>
    </source>
</reference>
<evidence type="ECO:0000256" key="1">
    <source>
        <dbReference type="ARBA" id="ARBA00004191"/>
    </source>
</evidence>
<dbReference type="PANTHER" id="PTHR31018">
    <property type="entry name" value="SPORULATION-SPECIFIC PROTEIN-RELATED"/>
    <property type="match status" value="1"/>
</dbReference>
<name>A0A9P7B077_9HELO</name>
<dbReference type="Pfam" id="PF12454">
    <property type="entry name" value="Ecm33"/>
    <property type="match status" value="1"/>
</dbReference>
<evidence type="ECO:0000256" key="6">
    <source>
        <dbReference type="SAM" id="SignalP"/>
    </source>
</evidence>
<comment type="caution">
    <text evidence="7">The sequence shown here is derived from an EMBL/GenBank/DDBJ whole genome shotgun (WGS) entry which is preliminary data.</text>
</comment>
<evidence type="ECO:0000256" key="3">
    <source>
        <dbReference type="ARBA" id="ARBA00022525"/>
    </source>
</evidence>
<protein>
    <submittedName>
        <fullName evidence="7">Cell surface GPI-anchored</fullName>
    </submittedName>
</protein>
<comment type="subcellular location">
    <subcellularLocation>
        <location evidence="1">Secreted</location>
        <location evidence="1">Cell wall</location>
    </subcellularLocation>
</comment>
<dbReference type="GO" id="GO:0005886">
    <property type="term" value="C:plasma membrane"/>
    <property type="evidence" value="ECO:0007669"/>
    <property type="project" value="TreeGrafter"/>
</dbReference>
<dbReference type="PANTHER" id="PTHR31018:SF3">
    <property type="entry name" value="RECEPTOR PROTEIN-TYROSINE KINASE"/>
    <property type="match status" value="1"/>
</dbReference>
<keyword evidence="2" id="KW-0134">Cell wall</keyword>
<dbReference type="OrthoDB" id="536881at2759"/>
<proteinExistence type="predicted"/>
<dbReference type="EMBL" id="VNKQ01000003">
    <property type="protein sequence ID" value="KAG0651942.1"/>
    <property type="molecule type" value="Genomic_DNA"/>
</dbReference>
<evidence type="ECO:0000256" key="5">
    <source>
        <dbReference type="ARBA" id="ARBA00023180"/>
    </source>
</evidence>
<dbReference type="AlphaFoldDB" id="A0A9P7B077"/>
<evidence type="ECO:0000256" key="2">
    <source>
        <dbReference type="ARBA" id="ARBA00022512"/>
    </source>
</evidence>
<dbReference type="Gene3D" id="3.80.20.20">
    <property type="entry name" value="Receptor L-domain"/>
    <property type="match status" value="1"/>
</dbReference>
<keyword evidence="8" id="KW-1185">Reference proteome</keyword>
<feature type="signal peptide" evidence="6">
    <location>
        <begin position="1"/>
        <end position="18"/>
    </location>
</feature>
<dbReference type="InterPro" id="IPR051648">
    <property type="entry name" value="CWI-Assembly_Regulator"/>
</dbReference>
<gene>
    <name evidence="7" type="ORF">D0Z07_1061</name>
</gene>
<dbReference type="SUPFAM" id="SSF52058">
    <property type="entry name" value="L domain-like"/>
    <property type="match status" value="2"/>
</dbReference>
<dbReference type="GO" id="GO:0009986">
    <property type="term" value="C:cell surface"/>
    <property type="evidence" value="ECO:0007669"/>
    <property type="project" value="TreeGrafter"/>
</dbReference>
<keyword evidence="4 6" id="KW-0732">Signal</keyword>
<dbReference type="InterPro" id="IPR036941">
    <property type="entry name" value="Rcpt_L-dom_sf"/>
</dbReference>
<feature type="chain" id="PRO_5040286180" evidence="6">
    <location>
        <begin position="19"/>
        <end position="403"/>
    </location>
</feature>
<organism evidence="7 8">
    <name type="scientific">Hyphodiscus hymeniophilus</name>
    <dbReference type="NCBI Taxonomy" id="353542"/>
    <lineage>
        <taxon>Eukaryota</taxon>
        <taxon>Fungi</taxon>
        <taxon>Dikarya</taxon>
        <taxon>Ascomycota</taxon>
        <taxon>Pezizomycotina</taxon>
        <taxon>Leotiomycetes</taxon>
        <taxon>Helotiales</taxon>
        <taxon>Hyphodiscaceae</taxon>
        <taxon>Hyphodiscus</taxon>
    </lineage>
</organism>
<dbReference type="Proteomes" id="UP000785200">
    <property type="component" value="Unassembled WGS sequence"/>
</dbReference>
<evidence type="ECO:0000313" key="8">
    <source>
        <dbReference type="Proteomes" id="UP000785200"/>
    </source>
</evidence>
<accession>A0A9P7B077</accession>